<evidence type="ECO:0000256" key="1">
    <source>
        <dbReference type="ARBA" id="ARBA00001947"/>
    </source>
</evidence>
<keyword evidence="4" id="KW-0862">Zinc</keyword>
<comment type="cofactor">
    <cofactor evidence="1">
        <name>Zn(2+)</name>
        <dbReference type="ChEBI" id="CHEBI:29105"/>
    </cofactor>
</comment>
<dbReference type="PANTHER" id="PTHR43350:SF2">
    <property type="entry name" value="GROES-LIKE ZINC-BINDING ALCOHOL DEHYDROGENASE FAMILY PROTEIN"/>
    <property type="match status" value="1"/>
</dbReference>
<dbReference type="PANTHER" id="PTHR43350">
    <property type="entry name" value="NAD-DEPENDENT ALCOHOL DEHYDROGENASE"/>
    <property type="match status" value="1"/>
</dbReference>
<sequence length="373" mass="39724">MKALTFSEAKGVTVEEKAVPELLSGHALIQVLVGGICSTDIQITKGYVPGYNHTLGHEFIGKVIKCEDSLIVGARVVADINVCDPARKDAYEEPTFWRNHEPNRTVLGIIGRDGAFSEFICLPVRNLHVVPQSIPDKVAVFAEPLAAACRIVEQGLLTRGMKAAVVGIGKLGALVAQVLLSEGKRWGVSSVTAVGKHQATLDMLQETQGEGKPALCKRLLRDLTDNEKAGYFDLVVDTTGTPEGFHLALGMTRPMGTVVLKSTCSTAPSASALKEIPWQVHANDIVVNEKRVIGSRCGPFPLALQLLQKHPEIRQLCEKMVTAEYALSDGVNAVEKAKEKGVLKVLLHALGGGGDGWAVEVGVQAGSNTANGS</sequence>
<feature type="domain" description="Alcohol dehydrogenase-like N-terminal" evidence="6">
    <location>
        <begin position="25"/>
        <end position="131"/>
    </location>
</feature>
<dbReference type="Pfam" id="PF08240">
    <property type="entry name" value="ADH_N"/>
    <property type="match status" value="1"/>
</dbReference>
<dbReference type="Gene3D" id="3.90.180.10">
    <property type="entry name" value="Medium-chain alcohol dehydrogenases, catalytic domain"/>
    <property type="match status" value="1"/>
</dbReference>
<evidence type="ECO:0000256" key="3">
    <source>
        <dbReference type="ARBA" id="ARBA00022723"/>
    </source>
</evidence>
<keyword evidence="5" id="KW-0560">Oxidoreductase</keyword>
<dbReference type="AlphaFoldDB" id="A0A0G4GG61"/>
<dbReference type="PhylomeDB" id="A0A0G4GG61"/>
<reference evidence="7" key="1">
    <citation type="submission" date="2014-11" db="EMBL/GenBank/DDBJ databases">
        <authorList>
            <person name="Otto D Thomas"/>
            <person name="Naeem Raeece"/>
        </authorList>
    </citation>
    <scope>NUCLEOTIDE SEQUENCE</scope>
</reference>
<protein>
    <recommendedName>
        <fullName evidence="6">Alcohol dehydrogenase-like N-terminal domain-containing protein</fullName>
    </recommendedName>
</protein>
<dbReference type="SUPFAM" id="SSF51735">
    <property type="entry name" value="NAD(P)-binding Rossmann-fold domains"/>
    <property type="match status" value="1"/>
</dbReference>
<evidence type="ECO:0000256" key="2">
    <source>
        <dbReference type="ARBA" id="ARBA00008072"/>
    </source>
</evidence>
<dbReference type="EMBL" id="CDMZ01001180">
    <property type="protein sequence ID" value="CEM28601.1"/>
    <property type="molecule type" value="Genomic_DNA"/>
</dbReference>
<dbReference type="SUPFAM" id="SSF50129">
    <property type="entry name" value="GroES-like"/>
    <property type="match status" value="1"/>
</dbReference>
<keyword evidence="3" id="KW-0479">Metal-binding</keyword>
<proteinExistence type="inferred from homology"/>
<dbReference type="VEuPathDB" id="CryptoDB:Cvel_21761"/>
<name>A0A0G4GG61_9ALVE</name>
<dbReference type="InterPro" id="IPR036291">
    <property type="entry name" value="NAD(P)-bd_dom_sf"/>
</dbReference>
<evidence type="ECO:0000313" key="7">
    <source>
        <dbReference type="EMBL" id="CEM28601.1"/>
    </source>
</evidence>
<dbReference type="InterPro" id="IPR011032">
    <property type="entry name" value="GroES-like_sf"/>
</dbReference>
<evidence type="ECO:0000256" key="5">
    <source>
        <dbReference type="ARBA" id="ARBA00023002"/>
    </source>
</evidence>
<dbReference type="GO" id="GO:0046872">
    <property type="term" value="F:metal ion binding"/>
    <property type="evidence" value="ECO:0007669"/>
    <property type="project" value="UniProtKB-KW"/>
</dbReference>
<evidence type="ECO:0000256" key="4">
    <source>
        <dbReference type="ARBA" id="ARBA00022833"/>
    </source>
</evidence>
<dbReference type="InterPro" id="IPR013154">
    <property type="entry name" value="ADH-like_N"/>
</dbReference>
<evidence type="ECO:0000259" key="6">
    <source>
        <dbReference type="Pfam" id="PF08240"/>
    </source>
</evidence>
<comment type="similarity">
    <text evidence="2">Belongs to the zinc-containing alcohol dehydrogenase family.</text>
</comment>
<dbReference type="Gene3D" id="3.40.50.720">
    <property type="entry name" value="NAD(P)-binding Rossmann-like Domain"/>
    <property type="match status" value="1"/>
</dbReference>
<dbReference type="GO" id="GO:0016491">
    <property type="term" value="F:oxidoreductase activity"/>
    <property type="evidence" value="ECO:0007669"/>
    <property type="project" value="UniProtKB-KW"/>
</dbReference>
<organism evidence="7">
    <name type="scientific">Chromera velia CCMP2878</name>
    <dbReference type="NCBI Taxonomy" id="1169474"/>
    <lineage>
        <taxon>Eukaryota</taxon>
        <taxon>Sar</taxon>
        <taxon>Alveolata</taxon>
        <taxon>Colpodellida</taxon>
        <taxon>Chromeraceae</taxon>
        <taxon>Chromera</taxon>
    </lineage>
</organism>
<accession>A0A0G4GG61</accession>
<gene>
    <name evidence="7" type="ORF">Cvel_21761</name>
</gene>